<evidence type="ECO:0000313" key="2">
    <source>
        <dbReference type="EMBL" id="CAH3031945.1"/>
    </source>
</evidence>
<accession>A0AAU9VLF4</accession>
<proteinExistence type="predicted"/>
<organism evidence="2 3">
    <name type="scientific">Pocillopora meandrina</name>
    <dbReference type="NCBI Taxonomy" id="46732"/>
    <lineage>
        <taxon>Eukaryota</taxon>
        <taxon>Metazoa</taxon>
        <taxon>Cnidaria</taxon>
        <taxon>Anthozoa</taxon>
        <taxon>Hexacorallia</taxon>
        <taxon>Scleractinia</taxon>
        <taxon>Astrocoeniina</taxon>
        <taxon>Pocilloporidae</taxon>
        <taxon>Pocillopora</taxon>
    </lineage>
</organism>
<evidence type="ECO:0000256" key="1">
    <source>
        <dbReference type="SAM" id="Coils"/>
    </source>
</evidence>
<sequence>MAEETLLQKIISGIVAQLSRFGITIRREDLRVISQLTAYLRSTNTGEGENVIDRERLPGEAGIDEEIESISQMISLLHNAFLSGEAEGAEVTPSIQEPGELESVIRQFQFYINIAQQMRREIPETRVQQLGSLLDTDTERIRQQAMGLNKALEMWKSFTDKANDILTQISAIINRSDVIGNEERGLLARYDDYNNELQAIKREYERINAIWEGIRRDPSFIQSNLWMRCILI</sequence>
<dbReference type="EMBL" id="CALNXJ010000001">
    <property type="protein sequence ID" value="CAH3031945.1"/>
    <property type="molecule type" value="Genomic_DNA"/>
</dbReference>
<dbReference type="Proteomes" id="UP001159428">
    <property type="component" value="Unassembled WGS sequence"/>
</dbReference>
<feature type="coiled-coil region" evidence="1">
    <location>
        <begin position="183"/>
        <end position="210"/>
    </location>
</feature>
<keyword evidence="1" id="KW-0175">Coiled coil</keyword>
<gene>
    <name evidence="2" type="ORF">PMEA_00000786</name>
</gene>
<dbReference type="AlphaFoldDB" id="A0AAU9VLF4"/>
<comment type="caution">
    <text evidence="2">The sequence shown here is derived from an EMBL/GenBank/DDBJ whole genome shotgun (WGS) entry which is preliminary data.</text>
</comment>
<keyword evidence="3" id="KW-1185">Reference proteome</keyword>
<protein>
    <submittedName>
        <fullName evidence="2">Uncharacterized protein</fullName>
    </submittedName>
</protein>
<evidence type="ECO:0000313" key="3">
    <source>
        <dbReference type="Proteomes" id="UP001159428"/>
    </source>
</evidence>
<reference evidence="2 3" key="1">
    <citation type="submission" date="2022-05" db="EMBL/GenBank/DDBJ databases">
        <authorList>
            <consortium name="Genoscope - CEA"/>
            <person name="William W."/>
        </authorList>
    </citation>
    <scope>NUCLEOTIDE SEQUENCE [LARGE SCALE GENOMIC DNA]</scope>
</reference>
<name>A0AAU9VLF4_9CNID</name>